<accession>A0ABN7P0X2</accession>
<sequence length="145" mass="15854">MCVEERAKTTSVVVEEKAKSERDRKKIEGMRKGVGYGKEQVKQDENGVKDQLVTAKKTCQGVERGSCDSTANLGEGDERLTRMSAIVNQLKKDKESSVSEVQKLQADMTASILKIKRKGVGYGVVGVRSGIWSRSVGTTTERGQS</sequence>
<proteinExistence type="predicted"/>
<reference evidence="1" key="1">
    <citation type="submission" date="2021-03" db="EMBL/GenBank/DDBJ databases">
        <authorList>
            <person name="Tran Van P."/>
        </authorList>
    </citation>
    <scope>NUCLEOTIDE SEQUENCE</scope>
</reference>
<comment type="caution">
    <text evidence="1">The sequence shown here is derived from an EMBL/GenBank/DDBJ whole genome shotgun (WGS) entry which is preliminary data.</text>
</comment>
<organism evidence="1 2">
    <name type="scientific">Timema podura</name>
    <name type="common">Walking stick</name>
    <dbReference type="NCBI Taxonomy" id="61482"/>
    <lineage>
        <taxon>Eukaryota</taxon>
        <taxon>Metazoa</taxon>
        <taxon>Ecdysozoa</taxon>
        <taxon>Arthropoda</taxon>
        <taxon>Hexapoda</taxon>
        <taxon>Insecta</taxon>
        <taxon>Pterygota</taxon>
        <taxon>Neoptera</taxon>
        <taxon>Polyneoptera</taxon>
        <taxon>Phasmatodea</taxon>
        <taxon>Timematodea</taxon>
        <taxon>Timematoidea</taxon>
        <taxon>Timematidae</taxon>
        <taxon>Timema</taxon>
    </lineage>
</organism>
<name>A0ABN7P0X2_TIMPD</name>
<evidence type="ECO:0000313" key="1">
    <source>
        <dbReference type="EMBL" id="CAG2059104.1"/>
    </source>
</evidence>
<keyword evidence="2" id="KW-1185">Reference proteome</keyword>
<gene>
    <name evidence="1" type="ORF">TPAB3V08_LOCUS6070</name>
</gene>
<dbReference type="Proteomes" id="UP001153148">
    <property type="component" value="Unassembled WGS sequence"/>
</dbReference>
<evidence type="ECO:0000313" key="2">
    <source>
        <dbReference type="Proteomes" id="UP001153148"/>
    </source>
</evidence>
<dbReference type="EMBL" id="CAJPIN010008713">
    <property type="protein sequence ID" value="CAG2059104.1"/>
    <property type="molecule type" value="Genomic_DNA"/>
</dbReference>
<protein>
    <submittedName>
        <fullName evidence="1">Uncharacterized protein</fullName>
    </submittedName>
</protein>